<dbReference type="Proteomes" id="UP000829647">
    <property type="component" value="Chromosome"/>
</dbReference>
<reference evidence="2 3" key="1">
    <citation type="submission" date="2022-04" db="EMBL/GenBank/DDBJ databases">
        <title>Hymenobacter sp. isolated from the air.</title>
        <authorList>
            <person name="Won M."/>
            <person name="Lee C.-M."/>
            <person name="Woen H.-Y."/>
            <person name="Kwon S.-W."/>
        </authorList>
    </citation>
    <scope>NUCLEOTIDE SEQUENCE [LARGE SCALE GENOMIC DNA]</scope>
    <source>
        <strain evidence="3">5516 S-25</strain>
    </source>
</reference>
<keyword evidence="3" id="KW-1185">Reference proteome</keyword>
<feature type="transmembrane region" description="Helical" evidence="1">
    <location>
        <begin position="6"/>
        <end position="29"/>
    </location>
</feature>
<proteinExistence type="predicted"/>
<dbReference type="EMBL" id="CP095848">
    <property type="protein sequence ID" value="UPL49905.1"/>
    <property type="molecule type" value="Genomic_DNA"/>
</dbReference>
<protein>
    <submittedName>
        <fullName evidence="2">Uncharacterized protein</fullName>
    </submittedName>
</protein>
<dbReference type="RefSeq" id="WP_244695177.1">
    <property type="nucleotide sequence ID" value="NZ_CP095848.1"/>
</dbReference>
<name>A0ABY4JBC1_9BACT</name>
<organism evidence="2 3">
    <name type="scientific">Hymenobacter sublimis</name>
    <dbReference type="NCBI Taxonomy" id="2933777"/>
    <lineage>
        <taxon>Bacteria</taxon>
        <taxon>Pseudomonadati</taxon>
        <taxon>Bacteroidota</taxon>
        <taxon>Cytophagia</taxon>
        <taxon>Cytophagales</taxon>
        <taxon>Hymenobacteraceae</taxon>
        <taxon>Hymenobacter</taxon>
    </lineage>
</organism>
<accession>A0ABY4JBC1</accession>
<sequence>MNVTEVSVSLSEIFAAVFAVAATALGYVVKEQRDRIKNIQNQVSDRKYKVYHEIFSFFFDVFKLQKKLNITTESDLVSRLIDIKKDLIIYAPDPIVRKLIEWDVTRTSYPNDPRHLRTFLELFILIRKDMGHHKTLIIPEDVLKFIMADEKEFEAAKKIIFTID</sequence>
<evidence type="ECO:0000256" key="1">
    <source>
        <dbReference type="SAM" id="Phobius"/>
    </source>
</evidence>
<evidence type="ECO:0000313" key="2">
    <source>
        <dbReference type="EMBL" id="UPL49905.1"/>
    </source>
</evidence>
<keyword evidence="1" id="KW-1133">Transmembrane helix</keyword>
<evidence type="ECO:0000313" key="3">
    <source>
        <dbReference type="Proteomes" id="UP000829647"/>
    </source>
</evidence>
<gene>
    <name evidence="2" type="ORF">MWH26_03080</name>
</gene>
<keyword evidence="1" id="KW-0812">Transmembrane</keyword>
<keyword evidence="1" id="KW-0472">Membrane</keyword>